<feature type="domain" description="VWFC" evidence="1">
    <location>
        <begin position="68"/>
        <end position="128"/>
    </location>
</feature>
<dbReference type="Pfam" id="PF23334">
    <property type="entry name" value="VWC2L_2nd"/>
    <property type="match status" value="2"/>
</dbReference>
<gene>
    <name evidence="2" type="ORF">OESDEN_16396</name>
</gene>
<keyword evidence="3" id="KW-1185">Reference proteome</keyword>
<protein>
    <submittedName>
        <fullName evidence="2">von Willebrand factor type C domain protein</fullName>
    </submittedName>
</protein>
<name>A0A0B1SK36_OESDE</name>
<evidence type="ECO:0000259" key="1">
    <source>
        <dbReference type="PROSITE" id="PS50184"/>
    </source>
</evidence>
<evidence type="ECO:0000313" key="2">
    <source>
        <dbReference type="EMBL" id="KHJ83897.1"/>
    </source>
</evidence>
<dbReference type="SUPFAM" id="SSF57603">
    <property type="entry name" value="FnI-like domain"/>
    <property type="match status" value="3"/>
</dbReference>
<dbReference type="EMBL" id="KN571220">
    <property type="protein sequence ID" value="KHJ83897.1"/>
    <property type="molecule type" value="Genomic_DNA"/>
</dbReference>
<organism evidence="2 3">
    <name type="scientific">Oesophagostomum dentatum</name>
    <name type="common">Nodular worm</name>
    <dbReference type="NCBI Taxonomy" id="61180"/>
    <lineage>
        <taxon>Eukaryota</taxon>
        <taxon>Metazoa</taxon>
        <taxon>Ecdysozoa</taxon>
        <taxon>Nematoda</taxon>
        <taxon>Chromadorea</taxon>
        <taxon>Rhabditida</taxon>
        <taxon>Rhabditina</taxon>
        <taxon>Rhabditomorpha</taxon>
        <taxon>Strongyloidea</taxon>
        <taxon>Strongylidae</taxon>
        <taxon>Oesophagostomum</taxon>
    </lineage>
</organism>
<dbReference type="Pfam" id="PF00093">
    <property type="entry name" value="VWC"/>
    <property type="match status" value="1"/>
</dbReference>
<dbReference type="PROSITE" id="PS01208">
    <property type="entry name" value="VWFC_1"/>
    <property type="match status" value="2"/>
</dbReference>
<dbReference type="Gene3D" id="6.20.200.20">
    <property type="match status" value="3"/>
</dbReference>
<reference evidence="2 3" key="1">
    <citation type="submission" date="2014-03" db="EMBL/GenBank/DDBJ databases">
        <title>Draft genome of the hookworm Oesophagostomum dentatum.</title>
        <authorList>
            <person name="Mitreva M."/>
        </authorList>
    </citation>
    <scope>NUCLEOTIDE SEQUENCE [LARGE SCALE GENOMIC DNA]</scope>
    <source>
        <strain evidence="2 3">OD-Hann</strain>
    </source>
</reference>
<dbReference type="SMART" id="SM00214">
    <property type="entry name" value="VWC"/>
    <property type="match status" value="3"/>
</dbReference>
<dbReference type="GO" id="GO:0005886">
    <property type="term" value="C:plasma membrane"/>
    <property type="evidence" value="ECO:0007669"/>
    <property type="project" value="TreeGrafter"/>
</dbReference>
<dbReference type="PANTHER" id="PTHR46439">
    <property type="entry name" value="CYSTEINE-RICH MOTOR NEURON 1 PROTEIN"/>
    <property type="match status" value="1"/>
</dbReference>
<dbReference type="PANTHER" id="PTHR46439:SF1">
    <property type="entry name" value="CYSTEINE-RICH MOTOR NEURON 1 PROTEIN"/>
    <property type="match status" value="1"/>
</dbReference>
<dbReference type="PROSITE" id="PS50184">
    <property type="entry name" value="VWFC_2"/>
    <property type="match status" value="3"/>
</dbReference>
<evidence type="ECO:0000313" key="3">
    <source>
        <dbReference type="Proteomes" id="UP000053660"/>
    </source>
</evidence>
<sequence>MSAECLESKLRLPFPSACLSKCPDRDKLKRVVITDTELQQMCDEGACCSSCTSAANKSSVLVSKHEHTVCQSPGSGRIFTDGETWQLAPCVSCTCRVGHVLCRAVECPAIACHHPVMHPDDQCCPKCPTNSTELVSSDTSVVCTDGSGIAHQADHENKVFAAESTQLSGSSWRTDDCTSCECTIEAKVICYRQQCDEDTSCNGKPLTIKGRCCPVCEDALSAAVCSFDASVYSVGEEWRQDTCTNCSCQPGGRTVCRQLVCPQCVEPVPIEGHCCPLCKGERDMKYCTARTGPQFVQNLISGYFSCFLSMLFYS</sequence>
<dbReference type="AlphaFoldDB" id="A0A0B1SK36"/>
<feature type="domain" description="VWFC" evidence="1">
    <location>
        <begin position="169"/>
        <end position="217"/>
    </location>
</feature>
<dbReference type="OrthoDB" id="5850661at2759"/>
<dbReference type="Proteomes" id="UP000053660">
    <property type="component" value="Unassembled WGS sequence"/>
</dbReference>
<feature type="domain" description="VWFC" evidence="1">
    <location>
        <begin position="223"/>
        <end position="279"/>
    </location>
</feature>
<dbReference type="InterPro" id="IPR001007">
    <property type="entry name" value="VWF_dom"/>
</dbReference>
<proteinExistence type="predicted"/>
<accession>A0A0B1SK36</accession>
<dbReference type="InterPro" id="IPR052624">
    <property type="entry name" value="CRIM1"/>
</dbReference>